<evidence type="ECO:0000259" key="2">
    <source>
        <dbReference type="PROSITE" id="PS50994"/>
    </source>
</evidence>
<dbReference type="InterPro" id="IPR001584">
    <property type="entry name" value="Integrase_cat-core"/>
</dbReference>
<sequence length="273" mass="30906">MDLFVWEKKTYLVAIDYFSRYIEVAYLQVASTETVISALKNIFARHGVPVTLMSDNGPQYASTLFKDFASEYGFTHMTSSPRYPQANGEAERAVATVKGLWKEGGDYAKALLSYRATPLENGYSPGQLLMGRQLRTTLLQVPKTLTPCWPNIKQLRSRETQGKQKQEKYYNKHHRTHKQPELHPGQTVWITTENTHGTVVNQTAAPRSYLVRTGDGLLRRNRSHLRATQQPPPEPTSGEDTVSDSENQLAAVPEDAYITRSGRRSRPPKRLDL</sequence>
<proteinExistence type="predicted"/>
<organism evidence="3 4">
    <name type="scientific">Salarias fasciatus</name>
    <name type="common">Jewelled blenny</name>
    <name type="synonym">Blennius fasciatus</name>
    <dbReference type="NCBI Taxonomy" id="181472"/>
    <lineage>
        <taxon>Eukaryota</taxon>
        <taxon>Metazoa</taxon>
        <taxon>Chordata</taxon>
        <taxon>Craniata</taxon>
        <taxon>Vertebrata</taxon>
        <taxon>Euteleostomi</taxon>
        <taxon>Actinopterygii</taxon>
        <taxon>Neopterygii</taxon>
        <taxon>Teleostei</taxon>
        <taxon>Neoteleostei</taxon>
        <taxon>Acanthomorphata</taxon>
        <taxon>Ovalentaria</taxon>
        <taxon>Blenniimorphae</taxon>
        <taxon>Blenniiformes</taxon>
        <taxon>Blennioidei</taxon>
        <taxon>Blenniidae</taxon>
        <taxon>Salariinae</taxon>
        <taxon>Salarias</taxon>
    </lineage>
</organism>
<evidence type="ECO:0000313" key="3">
    <source>
        <dbReference type="Ensembl" id="ENSSFAP00005027884.1"/>
    </source>
</evidence>
<dbReference type="GO" id="GO:0003676">
    <property type="term" value="F:nucleic acid binding"/>
    <property type="evidence" value="ECO:0007669"/>
    <property type="project" value="InterPro"/>
</dbReference>
<dbReference type="Ensembl" id="ENSSFAT00005028942.1">
    <property type="protein sequence ID" value="ENSSFAP00005027884.1"/>
    <property type="gene ID" value="ENSSFAG00005014233.1"/>
</dbReference>
<feature type="compositionally biased region" description="Polar residues" evidence="1">
    <location>
        <begin position="238"/>
        <end position="248"/>
    </location>
</feature>
<accession>A0A672HFZ9</accession>
<dbReference type="InParanoid" id="A0A672HFZ9"/>
<dbReference type="GO" id="GO:0015074">
    <property type="term" value="P:DNA integration"/>
    <property type="evidence" value="ECO:0007669"/>
    <property type="project" value="InterPro"/>
</dbReference>
<dbReference type="Proteomes" id="UP000472267">
    <property type="component" value="Chromosome 18"/>
</dbReference>
<dbReference type="InterPro" id="IPR050951">
    <property type="entry name" value="Retrovirus_Pol_polyprotein"/>
</dbReference>
<feature type="region of interest" description="Disordered" evidence="1">
    <location>
        <begin position="220"/>
        <end position="273"/>
    </location>
</feature>
<dbReference type="PANTHER" id="PTHR37984:SF9">
    <property type="entry name" value="INTEGRASE CATALYTIC DOMAIN-CONTAINING PROTEIN"/>
    <property type="match status" value="1"/>
</dbReference>
<dbReference type="PROSITE" id="PS50994">
    <property type="entry name" value="INTEGRASE"/>
    <property type="match status" value="1"/>
</dbReference>
<reference evidence="3" key="3">
    <citation type="submission" date="2025-09" db="UniProtKB">
        <authorList>
            <consortium name="Ensembl"/>
        </authorList>
    </citation>
    <scope>IDENTIFICATION</scope>
</reference>
<feature type="domain" description="Integrase catalytic" evidence="2">
    <location>
        <begin position="1"/>
        <end position="98"/>
    </location>
</feature>
<keyword evidence="4" id="KW-1185">Reference proteome</keyword>
<dbReference type="OMA" id="PEDAYIT"/>
<feature type="region of interest" description="Disordered" evidence="1">
    <location>
        <begin position="157"/>
        <end position="180"/>
    </location>
</feature>
<dbReference type="PANTHER" id="PTHR37984">
    <property type="entry name" value="PROTEIN CBG26694"/>
    <property type="match status" value="1"/>
</dbReference>
<feature type="compositionally biased region" description="Basic residues" evidence="1">
    <location>
        <begin position="261"/>
        <end position="273"/>
    </location>
</feature>
<dbReference type="InterPro" id="IPR012337">
    <property type="entry name" value="RNaseH-like_sf"/>
</dbReference>
<name>A0A672HFZ9_SALFA</name>
<dbReference type="FunFam" id="3.30.420.10:FF:000063">
    <property type="entry name" value="Retrovirus-related Pol polyprotein from transposon 297-like Protein"/>
    <property type="match status" value="1"/>
</dbReference>
<dbReference type="Pfam" id="PF00665">
    <property type="entry name" value="rve"/>
    <property type="match status" value="1"/>
</dbReference>
<evidence type="ECO:0000313" key="4">
    <source>
        <dbReference type="Proteomes" id="UP000472267"/>
    </source>
</evidence>
<dbReference type="Gene3D" id="3.30.420.10">
    <property type="entry name" value="Ribonuclease H-like superfamily/Ribonuclease H"/>
    <property type="match status" value="1"/>
</dbReference>
<protein>
    <recommendedName>
        <fullName evidence="2">Integrase catalytic domain-containing protein</fullName>
    </recommendedName>
</protein>
<dbReference type="InterPro" id="IPR036397">
    <property type="entry name" value="RNaseH_sf"/>
</dbReference>
<evidence type="ECO:0000256" key="1">
    <source>
        <dbReference type="SAM" id="MobiDB-lite"/>
    </source>
</evidence>
<dbReference type="AlphaFoldDB" id="A0A672HFZ9"/>
<reference evidence="3" key="2">
    <citation type="submission" date="2025-08" db="UniProtKB">
        <authorList>
            <consortium name="Ensembl"/>
        </authorList>
    </citation>
    <scope>IDENTIFICATION</scope>
</reference>
<dbReference type="SUPFAM" id="SSF53098">
    <property type="entry name" value="Ribonuclease H-like"/>
    <property type="match status" value="1"/>
</dbReference>
<reference evidence="3" key="1">
    <citation type="submission" date="2019-06" db="EMBL/GenBank/DDBJ databases">
        <authorList>
            <consortium name="Wellcome Sanger Institute Data Sharing"/>
        </authorList>
    </citation>
    <scope>NUCLEOTIDE SEQUENCE [LARGE SCALE GENOMIC DNA]</scope>
</reference>
<feature type="compositionally biased region" description="Basic and acidic residues" evidence="1">
    <location>
        <begin position="157"/>
        <end position="170"/>
    </location>
</feature>